<organism evidence="1 2">
    <name type="scientific">Rhodofomes roseus</name>
    <dbReference type="NCBI Taxonomy" id="34475"/>
    <lineage>
        <taxon>Eukaryota</taxon>
        <taxon>Fungi</taxon>
        <taxon>Dikarya</taxon>
        <taxon>Basidiomycota</taxon>
        <taxon>Agaricomycotina</taxon>
        <taxon>Agaricomycetes</taxon>
        <taxon>Polyporales</taxon>
        <taxon>Rhodofomes</taxon>
    </lineage>
</organism>
<proteinExistence type="predicted"/>
<name>A0ABQ8KB53_9APHY</name>
<gene>
    <name evidence="1" type="ORF">C8Q71DRAFT_121929</name>
</gene>
<sequence>MSSASPPHRLALSPSKYANAAARPRASVLVRMSWRCRPRAWASLLICRSCACARSCGGSGTWWAESRWVVLYTRAPGSPLYTLPRQGCVLSVRAAQYERGAVQECVTLALPASRGLQCCARRTDLVQCNINLKRNVFLDLELERLAHSDS</sequence>
<accession>A0ABQ8KB53</accession>
<dbReference type="Proteomes" id="UP000814176">
    <property type="component" value="Unassembled WGS sequence"/>
</dbReference>
<dbReference type="EMBL" id="JADCUA010000014">
    <property type="protein sequence ID" value="KAH9834738.1"/>
    <property type="molecule type" value="Genomic_DNA"/>
</dbReference>
<reference evidence="1 2" key="1">
    <citation type="journal article" date="2021" name="Environ. Microbiol.">
        <title>Gene family expansions and transcriptome signatures uncover fungal adaptations to wood decay.</title>
        <authorList>
            <person name="Hage H."/>
            <person name="Miyauchi S."/>
            <person name="Viragh M."/>
            <person name="Drula E."/>
            <person name="Min B."/>
            <person name="Chaduli D."/>
            <person name="Navarro D."/>
            <person name="Favel A."/>
            <person name="Norest M."/>
            <person name="Lesage-Meessen L."/>
            <person name="Balint B."/>
            <person name="Merenyi Z."/>
            <person name="de Eugenio L."/>
            <person name="Morin E."/>
            <person name="Martinez A.T."/>
            <person name="Baldrian P."/>
            <person name="Stursova M."/>
            <person name="Martinez M.J."/>
            <person name="Novotny C."/>
            <person name="Magnuson J.K."/>
            <person name="Spatafora J.W."/>
            <person name="Maurice S."/>
            <person name="Pangilinan J."/>
            <person name="Andreopoulos W."/>
            <person name="LaButti K."/>
            <person name="Hundley H."/>
            <person name="Na H."/>
            <person name="Kuo A."/>
            <person name="Barry K."/>
            <person name="Lipzen A."/>
            <person name="Henrissat B."/>
            <person name="Riley R."/>
            <person name="Ahrendt S."/>
            <person name="Nagy L.G."/>
            <person name="Grigoriev I.V."/>
            <person name="Martin F."/>
            <person name="Rosso M.N."/>
        </authorList>
    </citation>
    <scope>NUCLEOTIDE SEQUENCE [LARGE SCALE GENOMIC DNA]</scope>
    <source>
        <strain evidence="1 2">CIRM-BRFM 1785</strain>
    </source>
</reference>
<evidence type="ECO:0000313" key="2">
    <source>
        <dbReference type="Proteomes" id="UP000814176"/>
    </source>
</evidence>
<protein>
    <submittedName>
        <fullName evidence="1">Uncharacterized protein</fullName>
    </submittedName>
</protein>
<comment type="caution">
    <text evidence="1">The sequence shown here is derived from an EMBL/GenBank/DDBJ whole genome shotgun (WGS) entry which is preliminary data.</text>
</comment>
<evidence type="ECO:0000313" key="1">
    <source>
        <dbReference type="EMBL" id="KAH9834738.1"/>
    </source>
</evidence>
<dbReference type="GeneID" id="71997130"/>
<dbReference type="RefSeq" id="XP_047777224.1">
    <property type="nucleotide sequence ID" value="XM_047916398.1"/>
</dbReference>
<keyword evidence="2" id="KW-1185">Reference proteome</keyword>